<organism evidence="1 2">
    <name type="scientific">Micavibrio aeruginosavorus EPB</name>
    <dbReference type="NCBI Taxonomy" id="349215"/>
    <lineage>
        <taxon>Bacteria</taxon>
        <taxon>Pseudomonadati</taxon>
        <taxon>Bdellovibrionota</taxon>
        <taxon>Bdellovibrionia</taxon>
        <taxon>Bdellovibrionales</taxon>
        <taxon>Pseudobdellovibrionaceae</taxon>
        <taxon>Micavibrio</taxon>
    </lineage>
</organism>
<dbReference type="Pfam" id="PF12915">
    <property type="entry name" value="DUF3833"/>
    <property type="match status" value="1"/>
</dbReference>
<evidence type="ECO:0008006" key="3">
    <source>
        <dbReference type="Google" id="ProtNLM"/>
    </source>
</evidence>
<dbReference type="AlphaFoldDB" id="M4VJN4"/>
<dbReference type="Proteomes" id="UP000011932">
    <property type="component" value="Chromosome"/>
</dbReference>
<dbReference type="STRING" id="349215.A11S_1904"/>
<dbReference type="HOGENOM" id="CLU_113723_0_0_5"/>
<evidence type="ECO:0000313" key="1">
    <source>
        <dbReference type="EMBL" id="AGH98705.1"/>
    </source>
</evidence>
<dbReference type="PATRIC" id="fig|349215.9.peg.1847"/>
<dbReference type="KEGG" id="man:A11S_1904"/>
<reference evidence="1 2" key="1">
    <citation type="journal article" date="2013" name="ISME J.">
        <title>By their genes ye shall know them: genomic signatures of predatory bacteria.</title>
        <authorList>
            <person name="Pasternak Z."/>
            <person name="Pietrokovski S."/>
            <person name="Rotem O."/>
            <person name="Gophna U."/>
            <person name="Lurie-Weinberger M.N."/>
            <person name="Jurkevitch E."/>
        </authorList>
    </citation>
    <scope>NUCLEOTIDE SEQUENCE [LARGE SCALE GENOMIC DNA]</scope>
    <source>
        <strain evidence="1">EPB</strain>
    </source>
</reference>
<sequence>MLSSCAGNNIDYYKGTTPQADIREYFNGPVKAWGIVQDWRGRVVRRFDVDMVGTWDGDVGTLIENFNYYDGKTQQRVWTITKQPDGSYTGTASDIIDKASGVAEGSAVRWNYVMDLPVGDKVYRIRFDDWMWVMNDGVLINRSYLKKFGVTVSELTIFMQKQAQ</sequence>
<evidence type="ECO:0000313" key="2">
    <source>
        <dbReference type="Proteomes" id="UP000011932"/>
    </source>
</evidence>
<dbReference type="RefSeq" id="WP_015468232.1">
    <property type="nucleotide sequence ID" value="NC_020812.1"/>
</dbReference>
<dbReference type="InterPro" id="IPR024409">
    <property type="entry name" value="DUF3833"/>
</dbReference>
<gene>
    <name evidence="1" type="ORF">A11S_1904</name>
</gene>
<accession>M4VJN4</accession>
<dbReference type="EMBL" id="CP003538">
    <property type="protein sequence ID" value="AGH98705.1"/>
    <property type="molecule type" value="Genomic_DNA"/>
</dbReference>
<name>M4VJN4_9BACT</name>
<protein>
    <recommendedName>
        <fullName evidence="3">Lipoprotein</fullName>
    </recommendedName>
</protein>
<proteinExistence type="predicted"/>